<keyword evidence="4 6" id="KW-0378">Hydrolase</keyword>
<comment type="similarity">
    <text evidence="2 6">Belongs to the class-A beta-lactamase family.</text>
</comment>
<evidence type="ECO:0000256" key="3">
    <source>
        <dbReference type="ARBA" id="ARBA00012865"/>
    </source>
</evidence>
<name>A0A562QL37_9PSED</name>
<dbReference type="NCBIfam" id="NF033103">
    <property type="entry name" value="bla_class_A"/>
    <property type="match status" value="1"/>
</dbReference>
<dbReference type="Proteomes" id="UP000316905">
    <property type="component" value="Unassembled WGS sequence"/>
</dbReference>
<dbReference type="InterPro" id="IPR023650">
    <property type="entry name" value="Beta-lactam_class-A_AS"/>
</dbReference>
<evidence type="ECO:0000256" key="1">
    <source>
        <dbReference type="ARBA" id="ARBA00001526"/>
    </source>
</evidence>
<evidence type="ECO:0000313" key="9">
    <source>
        <dbReference type="Proteomes" id="UP000316905"/>
    </source>
</evidence>
<keyword evidence="9" id="KW-1185">Reference proteome</keyword>
<feature type="domain" description="Beta-lactamase class A catalytic" evidence="7">
    <location>
        <begin position="52"/>
        <end position="269"/>
    </location>
</feature>
<dbReference type="OrthoDB" id="9784149at2"/>
<dbReference type="EMBL" id="VLKY01000002">
    <property type="protein sequence ID" value="TWI57429.1"/>
    <property type="molecule type" value="Genomic_DNA"/>
</dbReference>
<dbReference type="PRINTS" id="PR00118">
    <property type="entry name" value="BLACTAMASEA"/>
</dbReference>
<dbReference type="InterPro" id="IPR045155">
    <property type="entry name" value="Beta-lactam_cat"/>
</dbReference>
<dbReference type="GO" id="GO:0046677">
    <property type="term" value="P:response to antibiotic"/>
    <property type="evidence" value="ECO:0007669"/>
    <property type="project" value="UniProtKB-UniRule"/>
</dbReference>
<dbReference type="RefSeq" id="WP_145137930.1">
    <property type="nucleotide sequence ID" value="NZ_VLKY01000002.1"/>
</dbReference>
<dbReference type="AlphaFoldDB" id="A0A562QL37"/>
<evidence type="ECO:0000256" key="5">
    <source>
        <dbReference type="ARBA" id="ARBA00023251"/>
    </source>
</evidence>
<dbReference type="PROSITE" id="PS00146">
    <property type="entry name" value="BETA_LACTAMASE_A"/>
    <property type="match status" value="1"/>
</dbReference>
<organism evidence="8 9">
    <name type="scientific">Pseudomonas duriflava</name>
    <dbReference type="NCBI Taxonomy" id="459528"/>
    <lineage>
        <taxon>Bacteria</taxon>
        <taxon>Pseudomonadati</taxon>
        <taxon>Pseudomonadota</taxon>
        <taxon>Gammaproteobacteria</taxon>
        <taxon>Pseudomonadales</taxon>
        <taxon>Pseudomonadaceae</taxon>
        <taxon>Pseudomonas</taxon>
    </lineage>
</organism>
<gene>
    <name evidence="8" type="ORF">IQ22_00645</name>
</gene>
<dbReference type="EC" id="3.5.2.6" evidence="3 6"/>
<dbReference type="GO" id="GO:0030655">
    <property type="term" value="P:beta-lactam antibiotic catabolic process"/>
    <property type="evidence" value="ECO:0007669"/>
    <property type="project" value="InterPro"/>
</dbReference>
<sequence>MNSLPRRTFLLGVSALPLMIGTVSTWAAIRPEPAATEQRLARLEQELNGRLGVFAWDTGAGTVLRYRADERFPMNSTFKVMLAAAILAQNEKAHGLLEQHIRYTEHDLVTYSPITEKHLAQGMTIAELCAAAIQYSDNTAANLLMAHLGGPAAVTAFARSIDDEMFRLDRWETELNTAIPGDPRDTSTPEAMGYSLQRLALGDALSAASREQLQAWLRGNTTGNTRIRAGVPSDWQVGDKTGTGDYGTASDIAVLWPPGRAPMIIAIYTAQTEPTAKARNDVIASAARVVAEALG</sequence>
<evidence type="ECO:0000259" key="7">
    <source>
        <dbReference type="Pfam" id="PF13354"/>
    </source>
</evidence>
<dbReference type="SUPFAM" id="SSF56601">
    <property type="entry name" value="beta-lactamase/transpeptidase-like"/>
    <property type="match status" value="1"/>
</dbReference>
<protein>
    <recommendedName>
        <fullName evidence="3 6">Beta-lactamase</fullName>
        <ecNumber evidence="3 6">3.5.2.6</ecNumber>
    </recommendedName>
</protein>
<comment type="catalytic activity">
    <reaction evidence="1 6">
        <text>a beta-lactam + H2O = a substituted beta-amino acid</text>
        <dbReference type="Rhea" id="RHEA:20401"/>
        <dbReference type="ChEBI" id="CHEBI:15377"/>
        <dbReference type="ChEBI" id="CHEBI:35627"/>
        <dbReference type="ChEBI" id="CHEBI:140347"/>
        <dbReference type="EC" id="3.5.2.6"/>
    </reaction>
</comment>
<accession>A0A562QL37</accession>
<dbReference type="PANTHER" id="PTHR35333">
    <property type="entry name" value="BETA-LACTAMASE"/>
    <property type="match status" value="1"/>
</dbReference>
<dbReference type="Gene3D" id="3.40.710.10">
    <property type="entry name" value="DD-peptidase/beta-lactamase superfamily"/>
    <property type="match status" value="1"/>
</dbReference>
<reference evidence="8 9" key="1">
    <citation type="journal article" date="2015" name="Stand. Genomic Sci.">
        <title>Genomic Encyclopedia of Bacterial and Archaeal Type Strains, Phase III: the genomes of soil and plant-associated and newly described type strains.</title>
        <authorList>
            <person name="Whitman W.B."/>
            <person name="Woyke T."/>
            <person name="Klenk H.P."/>
            <person name="Zhou Y."/>
            <person name="Lilburn T.G."/>
            <person name="Beck B.J."/>
            <person name="De Vos P."/>
            <person name="Vandamme P."/>
            <person name="Eisen J.A."/>
            <person name="Garrity G."/>
            <person name="Hugenholtz P."/>
            <person name="Kyrpides N.C."/>
        </authorList>
    </citation>
    <scope>NUCLEOTIDE SEQUENCE [LARGE SCALE GENOMIC DNA]</scope>
    <source>
        <strain evidence="8 9">CGMCC 1.6858</strain>
    </source>
</reference>
<comment type="caution">
    <text evidence="8">The sequence shown here is derived from an EMBL/GenBank/DDBJ whole genome shotgun (WGS) entry which is preliminary data.</text>
</comment>
<dbReference type="GO" id="GO:0008800">
    <property type="term" value="F:beta-lactamase activity"/>
    <property type="evidence" value="ECO:0007669"/>
    <property type="project" value="UniProtKB-UniRule"/>
</dbReference>
<evidence type="ECO:0000256" key="2">
    <source>
        <dbReference type="ARBA" id="ARBA00009009"/>
    </source>
</evidence>
<dbReference type="PANTHER" id="PTHR35333:SF3">
    <property type="entry name" value="BETA-LACTAMASE-TYPE TRANSPEPTIDASE FOLD CONTAINING PROTEIN"/>
    <property type="match status" value="1"/>
</dbReference>
<dbReference type="InterPro" id="IPR012338">
    <property type="entry name" value="Beta-lactam/transpept-like"/>
</dbReference>
<keyword evidence="5 6" id="KW-0046">Antibiotic resistance</keyword>
<evidence type="ECO:0000256" key="4">
    <source>
        <dbReference type="ARBA" id="ARBA00022801"/>
    </source>
</evidence>
<proteinExistence type="inferred from homology"/>
<evidence type="ECO:0000256" key="6">
    <source>
        <dbReference type="RuleBase" id="RU361140"/>
    </source>
</evidence>
<evidence type="ECO:0000313" key="8">
    <source>
        <dbReference type="EMBL" id="TWI57429.1"/>
    </source>
</evidence>
<dbReference type="InterPro" id="IPR000871">
    <property type="entry name" value="Beta-lactam_class-A"/>
</dbReference>
<dbReference type="Pfam" id="PF13354">
    <property type="entry name" value="Beta-lactamase2"/>
    <property type="match status" value="1"/>
</dbReference>